<dbReference type="GO" id="GO:0042174">
    <property type="term" value="P:negative regulation of sporulation resulting in formation of a cellular spore"/>
    <property type="evidence" value="ECO:0007669"/>
    <property type="project" value="InterPro"/>
</dbReference>
<dbReference type="RefSeq" id="WP_063179269.1">
    <property type="nucleotide sequence ID" value="NZ_LQNT01000009.1"/>
</dbReference>
<feature type="domain" description="Histidine kinase/HSP90-like ATPase" evidence="8">
    <location>
        <begin position="35"/>
        <end position="140"/>
    </location>
</feature>
<comment type="function">
    <text evidence="7">Binds to sigma F and blocks its ability to form an RNA polymerase holoenzyme (E-sigma F). Phosphorylates SpoIIAA on a serine residue. This phosphorylation may enable SpoIIAA to act as an anti-anti-sigma factor that counteracts SpoIIAB and thus releases sigma F from inhibition.</text>
</comment>
<evidence type="ECO:0000256" key="1">
    <source>
        <dbReference type="ARBA" id="ARBA00022527"/>
    </source>
</evidence>
<dbReference type="GO" id="GO:0005524">
    <property type="term" value="F:ATP binding"/>
    <property type="evidence" value="ECO:0007669"/>
    <property type="project" value="UniProtKB-KW"/>
</dbReference>
<dbReference type="EC" id="2.7.11.1" evidence="7"/>
<dbReference type="InterPro" id="IPR050267">
    <property type="entry name" value="Anti-sigma-factor_SerPK"/>
</dbReference>
<dbReference type="GO" id="GO:0030436">
    <property type="term" value="P:asexual sporulation"/>
    <property type="evidence" value="ECO:0007669"/>
    <property type="project" value="UniProtKB-UniRule"/>
</dbReference>
<keyword evidence="5 7" id="KW-0067">ATP-binding</keyword>
<dbReference type="PANTHER" id="PTHR35526">
    <property type="entry name" value="ANTI-SIGMA-F FACTOR RSBW-RELATED"/>
    <property type="match status" value="1"/>
</dbReference>
<dbReference type="EMBL" id="LQNT01000009">
    <property type="protein sequence ID" value="KZE38098.1"/>
    <property type="molecule type" value="Genomic_DNA"/>
</dbReference>
<comment type="similarity">
    <text evidence="7">Belongs to the anti-sigma-factor family.</text>
</comment>
<dbReference type="GO" id="GO:0004674">
    <property type="term" value="F:protein serine/threonine kinase activity"/>
    <property type="evidence" value="ECO:0007669"/>
    <property type="project" value="UniProtKB-KW"/>
</dbReference>
<evidence type="ECO:0000259" key="8">
    <source>
        <dbReference type="SMART" id="SM00387"/>
    </source>
</evidence>
<gene>
    <name evidence="7" type="primary">spoIIAB</name>
    <name evidence="9" type="ORF">AV656_04000</name>
</gene>
<evidence type="ECO:0000256" key="4">
    <source>
        <dbReference type="ARBA" id="ARBA00022777"/>
    </source>
</evidence>
<dbReference type="PANTHER" id="PTHR35526:SF3">
    <property type="entry name" value="ANTI-SIGMA-F FACTOR RSBW"/>
    <property type="match status" value="1"/>
</dbReference>
<evidence type="ECO:0000256" key="6">
    <source>
        <dbReference type="ARBA" id="ARBA00022969"/>
    </source>
</evidence>
<keyword evidence="2 7" id="KW-0808">Transferase</keyword>
<dbReference type="SMART" id="SM00387">
    <property type="entry name" value="HATPase_c"/>
    <property type="match status" value="1"/>
</dbReference>
<evidence type="ECO:0000313" key="10">
    <source>
        <dbReference type="Proteomes" id="UP000076490"/>
    </source>
</evidence>
<dbReference type="HAMAP" id="MF_00637">
    <property type="entry name" value="Anti_sigma_F"/>
    <property type="match status" value="1"/>
</dbReference>
<dbReference type="OrthoDB" id="9768808at2"/>
<dbReference type="GO" id="GO:0030435">
    <property type="term" value="P:sporulation resulting in formation of a cellular spore"/>
    <property type="evidence" value="ECO:0007669"/>
    <property type="project" value="UniProtKB-KW"/>
</dbReference>
<dbReference type="Gene3D" id="3.30.565.10">
    <property type="entry name" value="Histidine kinase-like ATPase, C-terminal domain"/>
    <property type="match status" value="1"/>
</dbReference>
<evidence type="ECO:0000256" key="5">
    <source>
        <dbReference type="ARBA" id="ARBA00022840"/>
    </source>
</evidence>
<keyword evidence="3 7" id="KW-0547">Nucleotide-binding</keyword>
<evidence type="ECO:0000256" key="2">
    <source>
        <dbReference type="ARBA" id="ARBA00022679"/>
    </source>
</evidence>
<name>A0A161RIW5_9BACL</name>
<organism evidence="9 10">
    <name type="scientific">Bhargavaea cecembensis</name>
    <dbReference type="NCBI Taxonomy" id="394098"/>
    <lineage>
        <taxon>Bacteria</taxon>
        <taxon>Bacillati</taxon>
        <taxon>Bacillota</taxon>
        <taxon>Bacilli</taxon>
        <taxon>Bacillales</taxon>
        <taxon>Caryophanaceae</taxon>
        <taxon>Bhargavaea</taxon>
    </lineage>
</organism>
<dbReference type="GO" id="GO:0106310">
    <property type="term" value="F:protein serine kinase activity"/>
    <property type="evidence" value="ECO:0007669"/>
    <property type="project" value="RHEA"/>
</dbReference>
<dbReference type="SUPFAM" id="SSF55874">
    <property type="entry name" value="ATPase domain of HSP90 chaperone/DNA topoisomerase II/histidine kinase"/>
    <property type="match status" value="1"/>
</dbReference>
<comment type="catalytic activity">
    <reaction evidence="7">
        <text>L-threonyl-[protein] + ATP = O-phospho-L-threonyl-[protein] + ADP + H(+)</text>
        <dbReference type="Rhea" id="RHEA:46608"/>
        <dbReference type="Rhea" id="RHEA-COMP:11060"/>
        <dbReference type="Rhea" id="RHEA-COMP:11605"/>
        <dbReference type="ChEBI" id="CHEBI:15378"/>
        <dbReference type="ChEBI" id="CHEBI:30013"/>
        <dbReference type="ChEBI" id="CHEBI:30616"/>
        <dbReference type="ChEBI" id="CHEBI:61977"/>
        <dbReference type="ChEBI" id="CHEBI:456216"/>
        <dbReference type="EC" id="2.7.11.1"/>
    </reaction>
</comment>
<dbReference type="Proteomes" id="UP000076490">
    <property type="component" value="Unassembled WGS sequence"/>
</dbReference>
<keyword evidence="1 7" id="KW-0723">Serine/threonine-protein kinase</keyword>
<dbReference type="Pfam" id="PF13581">
    <property type="entry name" value="HATPase_c_2"/>
    <property type="match status" value="1"/>
</dbReference>
<sequence>MENEMTLSFAAISENEALARMTLTFFVAALDPTLEEISEYKTVISEAVTNAIIHGYEEDRSGVVSVHAALDGREVTVTISDKGGGIDNVEEAMQPMYTSKPERERSGMGFTIMESFTDSLSVDSREGGGTTVTFKKKFSPVQETCSSVG</sequence>
<evidence type="ECO:0000256" key="7">
    <source>
        <dbReference type="HAMAP-Rule" id="MF_00637"/>
    </source>
</evidence>
<keyword evidence="4 7" id="KW-0418">Kinase</keyword>
<comment type="caution">
    <text evidence="9">The sequence shown here is derived from an EMBL/GenBank/DDBJ whole genome shotgun (WGS) entry which is preliminary data.</text>
</comment>
<dbReference type="AlphaFoldDB" id="A0A161RIW5"/>
<comment type="catalytic activity">
    <reaction evidence="7">
        <text>L-seryl-[protein] + ATP = O-phospho-L-seryl-[protein] + ADP + H(+)</text>
        <dbReference type="Rhea" id="RHEA:17989"/>
        <dbReference type="Rhea" id="RHEA-COMP:9863"/>
        <dbReference type="Rhea" id="RHEA-COMP:11604"/>
        <dbReference type="ChEBI" id="CHEBI:15378"/>
        <dbReference type="ChEBI" id="CHEBI:29999"/>
        <dbReference type="ChEBI" id="CHEBI:30616"/>
        <dbReference type="ChEBI" id="CHEBI:83421"/>
        <dbReference type="ChEBI" id="CHEBI:456216"/>
        <dbReference type="EC" id="2.7.11.1"/>
    </reaction>
</comment>
<dbReference type="GO" id="GO:0016989">
    <property type="term" value="F:sigma factor antagonist activity"/>
    <property type="evidence" value="ECO:0007669"/>
    <property type="project" value="InterPro"/>
</dbReference>
<protein>
    <recommendedName>
        <fullName evidence="7">Anti-sigma F factor</fullName>
        <ecNumber evidence="7">2.7.11.1</ecNumber>
    </recommendedName>
    <alternativeName>
        <fullName evidence="7">Stage II sporulation protein AB</fullName>
    </alternativeName>
</protein>
<dbReference type="InterPro" id="IPR003594">
    <property type="entry name" value="HATPase_dom"/>
</dbReference>
<reference evidence="9 10" key="1">
    <citation type="submission" date="2016-01" db="EMBL/GenBank/DDBJ databases">
        <title>Whole genome sequencing of Bhargavaea cecembensis T14.</title>
        <authorList>
            <person name="Hong K.W."/>
        </authorList>
    </citation>
    <scope>NUCLEOTIDE SEQUENCE [LARGE SCALE GENOMIC DNA]</scope>
    <source>
        <strain evidence="9 10">T14</strain>
    </source>
</reference>
<dbReference type="InterPro" id="IPR010194">
    <property type="entry name" value="Anti-sigma_F"/>
</dbReference>
<dbReference type="NCBIfam" id="TIGR01925">
    <property type="entry name" value="spIIAB"/>
    <property type="match status" value="1"/>
</dbReference>
<keyword evidence="6 7" id="KW-0749">Sporulation</keyword>
<accession>A0A161RIW5</accession>
<evidence type="ECO:0000256" key="3">
    <source>
        <dbReference type="ARBA" id="ARBA00022741"/>
    </source>
</evidence>
<evidence type="ECO:0000313" key="9">
    <source>
        <dbReference type="EMBL" id="KZE38098.1"/>
    </source>
</evidence>
<dbReference type="InterPro" id="IPR036890">
    <property type="entry name" value="HATPase_C_sf"/>
</dbReference>
<proteinExistence type="inferred from homology"/>